<dbReference type="InterPro" id="IPR012373">
    <property type="entry name" value="Ferrdict_sens_TM"/>
</dbReference>
<organism evidence="4 5">
    <name type="scientific">Sphingobacterium faecale</name>
    <dbReference type="NCBI Taxonomy" id="2803775"/>
    <lineage>
        <taxon>Bacteria</taxon>
        <taxon>Pseudomonadati</taxon>
        <taxon>Bacteroidota</taxon>
        <taxon>Sphingobacteriia</taxon>
        <taxon>Sphingobacteriales</taxon>
        <taxon>Sphingobacteriaceae</taxon>
        <taxon>Sphingobacterium</taxon>
    </lineage>
</organism>
<dbReference type="RefSeq" id="WP_202102657.1">
    <property type="nucleotide sequence ID" value="NZ_JAERTY010000004.1"/>
</dbReference>
<evidence type="ECO:0000313" key="4">
    <source>
        <dbReference type="EMBL" id="MBL1408902.1"/>
    </source>
</evidence>
<dbReference type="InterPro" id="IPR006860">
    <property type="entry name" value="FecR"/>
</dbReference>
<dbReference type="Proteomes" id="UP000625283">
    <property type="component" value="Unassembled WGS sequence"/>
</dbReference>
<protein>
    <submittedName>
        <fullName evidence="4">DUF4974 domain-containing protein</fullName>
    </submittedName>
</protein>
<proteinExistence type="predicted"/>
<dbReference type="EMBL" id="JAERTY010000004">
    <property type="protein sequence ID" value="MBL1408902.1"/>
    <property type="molecule type" value="Genomic_DNA"/>
</dbReference>
<name>A0ABS1R2H3_9SPHI</name>
<dbReference type="InterPro" id="IPR032508">
    <property type="entry name" value="FecR_C"/>
</dbReference>
<feature type="domain" description="Protein FecR C-terminal" evidence="3">
    <location>
        <begin position="318"/>
        <end position="387"/>
    </location>
</feature>
<comment type="caution">
    <text evidence="4">The sequence shown here is derived from an EMBL/GenBank/DDBJ whole genome shotgun (WGS) entry which is preliminary data.</text>
</comment>
<keyword evidence="1" id="KW-0472">Membrane</keyword>
<evidence type="ECO:0000256" key="1">
    <source>
        <dbReference type="SAM" id="Phobius"/>
    </source>
</evidence>
<reference evidence="4 5" key="1">
    <citation type="submission" date="2021-01" db="EMBL/GenBank/DDBJ databases">
        <title>C459-1 draft genome sequence.</title>
        <authorList>
            <person name="Zhang X.-F."/>
        </authorList>
    </citation>
    <scope>NUCLEOTIDE SEQUENCE [LARGE SCALE GENOMIC DNA]</scope>
    <source>
        <strain evidence="5">C459-1</strain>
    </source>
</reference>
<keyword evidence="1" id="KW-0812">Transmembrane</keyword>
<dbReference type="Pfam" id="PF04773">
    <property type="entry name" value="FecR"/>
    <property type="match status" value="1"/>
</dbReference>
<feature type="domain" description="FecR protein" evidence="2">
    <location>
        <begin position="177"/>
        <end position="278"/>
    </location>
</feature>
<sequence length="390" mass="44104">MVRYPQQITNILSAAHLREWTAEEKALVDAWLLEDEHNQAVLDAILNKQQLSRDLELFRSFDVEKAWEKQQSLLKVDSHPSRFSGGYPWRYFFYMAASVVIILGLVLFVNQDETTPQQEPIAAIQPGASQATIRLADGTVVALSDAADGLLINEGLVYEDGKKVPGITSTNFSSFEMSTPRGGQYRMTLPDGTKVWLNAETSLAYHENAEERHVDMTGEAYFEVAHKSKEKSVQSGEAKPFRISSNGQEISVLGTHFNVKSYQEEQRSYTTLLEGSVQITAAEGQLLLTPGEQGIVQGNSLHKAKVDVAAVMAWKDGDFVFNSERLDEILRQVGRWYDVDFRIENEALKAEKFEVMVPRFGQLKELLELLQKTGKIKFRYEDRNIYVKDK</sequence>
<keyword evidence="1" id="KW-1133">Transmembrane helix</keyword>
<evidence type="ECO:0000313" key="5">
    <source>
        <dbReference type="Proteomes" id="UP000625283"/>
    </source>
</evidence>
<dbReference type="PANTHER" id="PTHR30273">
    <property type="entry name" value="PERIPLASMIC SIGNAL SENSOR AND SIGMA FACTOR ACTIVATOR FECR-RELATED"/>
    <property type="match status" value="1"/>
</dbReference>
<dbReference type="Gene3D" id="2.60.120.1440">
    <property type="match status" value="1"/>
</dbReference>
<accession>A0ABS1R2H3</accession>
<dbReference type="Pfam" id="PF16344">
    <property type="entry name" value="FecR_C"/>
    <property type="match status" value="1"/>
</dbReference>
<dbReference type="PANTHER" id="PTHR30273:SF2">
    <property type="entry name" value="PROTEIN FECR"/>
    <property type="match status" value="1"/>
</dbReference>
<gene>
    <name evidence="4" type="ORF">JKG61_09095</name>
</gene>
<evidence type="ECO:0000259" key="3">
    <source>
        <dbReference type="Pfam" id="PF16344"/>
    </source>
</evidence>
<keyword evidence="5" id="KW-1185">Reference proteome</keyword>
<dbReference type="Gene3D" id="3.55.50.30">
    <property type="match status" value="1"/>
</dbReference>
<evidence type="ECO:0000259" key="2">
    <source>
        <dbReference type="Pfam" id="PF04773"/>
    </source>
</evidence>
<feature type="transmembrane region" description="Helical" evidence="1">
    <location>
        <begin position="91"/>
        <end position="109"/>
    </location>
</feature>